<dbReference type="EMBL" id="CAJVCH010427128">
    <property type="protein sequence ID" value="CAG7818664.1"/>
    <property type="molecule type" value="Genomic_DNA"/>
</dbReference>
<feature type="region of interest" description="Disordered" evidence="1">
    <location>
        <begin position="144"/>
        <end position="224"/>
    </location>
</feature>
<sequence>MDSSSELFDDWFDIVANANQEVEEQGTVGARSIQHSSQLSALSSFDPETLFPELGIFGARDAQLTASMITAWADILENANLPRQKSFAVLKTPKHHLDIAFRPRVFGPEMPKFVVDIATEGKLLLWPQNYHALNISRGLLHGRLGRPGQPLPQPARHLRSAGPAEIDGLPEKVRKSGSGDHMKNSEFRANIRPKPKDERKRNNAPTWGKHRRGEPKVYSLRNKK</sequence>
<evidence type="ECO:0000313" key="2">
    <source>
        <dbReference type="EMBL" id="CAG7818664.1"/>
    </source>
</evidence>
<name>A0A8J2KTB4_9HEXA</name>
<comment type="caution">
    <text evidence="2">The sequence shown here is derived from an EMBL/GenBank/DDBJ whole genome shotgun (WGS) entry which is preliminary data.</text>
</comment>
<gene>
    <name evidence="2" type="ORF">AFUS01_LOCUS29151</name>
</gene>
<evidence type="ECO:0000313" key="3">
    <source>
        <dbReference type="Proteomes" id="UP000708208"/>
    </source>
</evidence>
<keyword evidence="3" id="KW-1185">Reference proteome</keyword>
<reference evidence="2" key="1">
    <citation type="submission" date="2021-06" db="EMBL/GenBank/DDBJ databases">
        <authorList>
            <person name="Hodson N. C."/>
            <person name="Mongue J. A."/>
            <person name="Jaron S. K."/>
        </authorList>
    </citation>
    <scope>NUCLEOTIDE SEQUENCE</scope>
</reference>
<dbReference type="Proteomes" id="UP000708208">
    <property type="component" value="Unassembled WGS sequence"/>
</dbReference>
<accession>A0A8J2KTB4</accession>
<feature type="compositionally biased region" description="Basic and acidic residues" evidence="1">
    <location>
        <begin position="169"/>
        <end position="186"/>
    </location>
</feature>
<organism evidence="2 3">
    <name type="scientific">Allacma fusca</name>
    <dbReference type="NCBI Taxonomy" id="39272"/>
    <lineage>
        <taxon>Eukaryota</taxon>
        <taxon>Metazoa</taxon>
        <taxon>Ecdysozoa</taxon>
        <taxon>Arthropoda</taxon>
        <taxon>Hexapoda</taxon>
        <taxon>Collembola</taxon>
        <taxon>Symphypleona</taxon>
        <taxon>Sminthuridae</taxon>
        <taxon>Allacma</taxon>
    </lineage>
</organism>
<dbReference type="AlphaFoldDB" id="A0A8J2KTB4"/>
<protein>
    <submittedName>
        <fullName evidence="2">Uncharacterized protein</fullName>
    </submittedName>
</protein>
<evidence type="ECO:0000256" key="1">
    <source>
        <dbReference type="SAM" id="MobiDB-lite"/>
    </source>
</evidence>
<proteinExistence type="predicted"/>